<dbReference type="PRINTS" id="PR00622">
    <property type="entry name" value="HISTONEH3"/>
</dbReference>
<dbReference type="EMBL" id="AACS02000007">
    <property type="protein sequence ID" value="EAU90215.2"/>
    <property type="molecule type" value="Genomic_DNA"/>
</dbReference>
<evidence type="ECO:0000256" key="1">
    <source>
        <dbReference type="ARBA" id="ARBA00004286"/>
    </source>
</evidence>
<dbReference type="KEGG" id="cci:CC1G_05753"/>
<dbReference type="GO" id="GO:0046982">
    <property type="term" value="F:protein heterodimerization activity"/>
    <property type="evidence" value="ECO:0007669"/>
    <property type="project" value="InterPro"/>
</dbReference>
<dbReference type="InterPro" id="IPR000164">
    <property type="entry name" value="Histone_H3/CENP-A"/>
</dbReference>
<dbReference type="RefSeq" id="XP_001831682.2">
    <property type="nucleotide sequence ID" value="XM_001831630.2"/>
</dbReference>
<comment type="similarity">
    <text evidence="2">Belongs to the histone H3 family.</text>
</comment>
<keyword evidence="7" id="KW-1185">Reference proteome</keyword>
<evidence type="ECO:0000256" key="4">
    <source>
        <dbReference type="ARBA" id="ARBA00023269"/>
    </source>
</evidence>
<dbReference type="GO" id="GO:0003677">
    <property type="term" value="F:DNA binding"/>
    <property type="evidence" value="ECO:0007669"/>
    <property type="project" value="InterPro"/>
</dbReference>
<keyword evidence="3" id="KW-0158">Chromosome</keyword>
<name>A8NA26_COPC7</name>
<evidence type="ECO:0000313" key="7">
    <source>
        <dbReference type="Proteomes" id="UP000001861"/>
    </source>
</evidence>
<dbReference type="PANTHER" id="PTHR45810:SF1">
    <property type="entry name" value="HISTONE H3-LIKE CENTROMERIC PROTEIN A"/>
    <property type="match status" value="1"/>
</dbReference>
<dbReference type="Gene3D" id="1.10.20.10">
    <property type="entry name" value="Histone, subunit A"/>
    <property type="match status" value="1"/>
</dbReference>
<proteinExistence type="inferred from homology"/>
<dbReference type="InterPro" id="IPR009072">
    <property type="entry name" value="Histone-fold"/>
</dbReference>
<organism evidence="6 7">
    <name type="scientific">Coprinopsis cinerea (strain Okayama-7 / 130 / ATCC MYA-4618 / FGSC 9003)</name>
    <name type="common">Inky cap fungus</name>
    <name type="synonym">Hormographiella aspergillata</name>
    <dbReference type="NCBI Taxonomy" id="240176"/>
    <lineage>
        <taxon>Eukaryota</taxon>
        <taxon>Fungi</taxon>
        <taxon>Dikarya</taxon>
        <taxon>Basidiomycota</taxon>
        <taxon>Agaricomycotina</taxon>
        <taxon>Agaricomycetes</taxon>
        <taxon>Agaricomycetidae</taxon>
        <taxon>Agaricales</taxon>
        <taxon>Agaricineae</taxon>
        <taxon>Psathyrellaceae</taxon>
        <taxon>Coprinopsis</taxon>
    </lineage>
</organism>
<evidence type="ECO:0000256" key="5">
    <source>
        <dbReference type="SAM" id="MobiDB-lite"/>
    </source>
</evidence>
<evidence type="ECO:0000256" key="2">
    <source>
        <dbReference type="ARBA" id="ARBA00010343"/>
    </source>
</evidence>
<sequence length="115" mass="12888">MARTKTLYGVKKPDYRTFLDNPRTNNSGKQTARKVATNLHYSTKHHAFNSNAWASSSRGPSSHGNLKPPARGAAAIREIRKYQAGGELLLLKLPFERLVREIAHDIMVRCISQSN</sequence>
<dbReference type="GO" id="GO:0000786">
    <property type="term" value="C:nucleosome"/>
    <property type="evidence" value="ECO:0007669"/>
    <property type="project" value="UniProtKB-KW"/>
</dbReference>
<comment type="caution">
    <text evidence="6">The sequence shown here is derived from an EMBL/GenBank/DDBJ whole genome shotgun (WGS) entry which is preliminary data.</text>
</comment>
<reference evidence="6 7" key="1">
    <citation type="journal article" date="2010" name="Proc. Natl. Acad. Sci. U.S.A.">
        <title>Insights into evolution of multicellular fungi from the assembled chromosomes of the mushroom Coprinopsis cinerea (Coprinus cinereus).</title>
        <authorList>
            <person name="Stajich J.E."/>
            <person name="Wilke S.K."/>
            <person name="Ahren D."/>
            <person name="Au C.H."/>
            <person name="Birren B.W."/>
            <person name="Borodovsky M."/>
            <person name="Burns C."/>
            <person name="Canback B."/>
            <person name="Casselton L.A."/>
            <person name="Cheng C.K."/>
            <person name="Deng J."/>
            <person name="Dietrich F.S."/>
            <person name="Fargo D.C."/>
            <person name="Farman M.L."/>
            <person name="Gathman A.C."/>
            <person name="Goldberg J."/>
            <person name="Guigo R."/>
            <person name="Hoegger P.J."/>
            <person name="Hooker J.B."/>
            <person name="Huggins A."/>
            <person name="James T.Y."/>
            <person name="Kamada T."/>
            <person name="Kilaru S."/>
            <person name="Kodira C."/>
            <person name="Kues U."/>
            <person name="Kupfer D."/>
            <person name="Kwan H.S."/>
            <person name="Lomsadze A."/>
            <person name="Li W."/>
            <person name="Lilly W.W."/>
            <person name="Ma L.J."/>
            <person name="Mackey A.J."/>
            <person name="Manning G."/>
            <person name="Martin F."/>
            <person name="Muraguchi H."/>
            <person name="Natvig D.O."/>
            <person name="Palmerini H."/>
            <person name="Ramesh M.A."/>
            <person name="Rehmeyer C.J."/>
            <person name="Roe B.A."/>
            <person name="Shenoy N."/>
            <person name="Stanke M."/>
            <person name="Ter-Hovhannisyan V."/>
            <person name="Tunlid A."/>
            <person name="Velagapudi R."/>
            <person name="Vision T.J."/>
            <person name="Zeng Q."/>
            <person name="Zolan M.E."/>
            <person name="Pukkila P.J."/>
        </authorList>
    </citation>
    <scope>NUCLEOTIDE SEQUENCE [LARGE SCALE GENOMIC DNA]</scope>
    <source>
        <strain evidence="7">Okayama-7 / 130 / ATCC MYA-4618 / FGSC 9003</strain>
    </source>
</reference>
<dbReference type="Proteomes" id="UP000001861">
    <property type="component" value="Unassembled WGS sequence"/>
</dbReference>
<protein>
    <submittedName>
        <fullName evidence="6">Histone III</fullName>
    </submittedName>
</protein>
<dbReference type="HOGENOM" id="CLU_2108889_0_0_1"/>
<feature type="region of interest" description="Disordered" evidence="5">
    <location>
        <begin position="50"/>
        <end position="72"/>
    </location>
</feature>
<dbReference type="VEuPathDB" id="FungiDB:CC1G_05753"/>
<dbReference type="InParanoid" id="A8NA26"/>
<dbReference type="GeneID" id="6008156"/>
<evidence type="ECO:0000256" key="3">
    <source>
        <dbReference type="ARBA" id="ARBA00022454"/>
    </source>
</evidence>
<evidence type="ECO:0000313" key="6">
    <source>
        <dbReference type="EMBL" id="EAU90215.2"/>
    </source>
</evidence>
<dbReference type="STRING" id="240176.A8NA26"/>
<accession>A8NA26</accession>
<comment type="subcellular location">
    <subcellularLocation>
        <location evidence="1">Chromosome</location>
    </subcellularLocation>
</comment>
<dbReference type="SUPFAM" id="SSF47113">
    <property type="entry name" value="Histone-fold"/>
    <property type="match status" value="1"/>
</dbReference>
<dbReference type="GO" id="GO:0030527">
    <property type="term" value="F:structural constituent of chromatin"/>
    <property type="evidence" value="ECO:0007669"/>
    <property type="project" value="InterPro"/>
</dbReference>
<keyword evidence="4" id="KW-0544">Nucleosome core</keyword>
<gene>
    <name evidence="6" type="ORF">CC1G_05753</name>
</gene>
<dbReference type="PANTHER" id="PTHR45810">
    <property type="entry name" value="HISTONE H3.2"/>
    <property type="match status" value="1"/>
</dbReference>
<feature type="compositionally biased region" description="Polar residues" evidence="5">
    <location>
        <begin position="50"/>
        <end position="64"/>
    </location>
</feature>
<dbReference type="PROSITE" id="PS00959">
    <property type="entry name" value="HISTONE_H3_2"/>
    <property type="match status" value="1"/>
</dbReference>
<dbReference type="AlphaFoldDB" id="A8NA26"/>
<keyword evidence="4" id="KW-0238">DNA-binding</keyword>